<organism evidence="1 2">
    <name type="scientific">Mycobacterium phage DS6A</name>
    <dbReference type="NCBI Taxonomy" id="45764"/>
    <lineage>
        <taxon>Viruses</taxon>
        <taxon>Duplodnaviria</taxon>
        <taxon>Heunggongvirae</taxon>
        <taxon>Uroviricota</taxon>
        <taxon>Caudoviricetes</taxon>
        <taxon>Hnatkovirus</taxon>
        <taxon>Hnatkovirus DS6A</taxon>
    </lineage>
</organism>
<dbReference type="KEGG" id="vg:18990081"/>
<sequence>MFGPAIDAAMARILTGPITHLYAGLYRAGVLTTDPAPTDKETR</sequence>
<dbReference type="NCBIfam" id="NF040653">
    <property type="entry name" value="Rv1535_dom"/>
    <property type="match status" value="1"/>
</dbReference>
<proteinExistence type="predicted"/>
<dbReference type="GeneID" id="18990081"/>
<gene>
    <name evidence="1" type="primary">83</name>
    <name evidence="1" type="ORF">DS6A_83</name>
</gene>
<name>G8I4J3_9CAUD</name>
<dbReference type="RefSeq" id="YP_009018771.1">
    <property type="nucleotide sequence ID" value="NC_023744.1"/>
</dbReference>
<reference evidence="1 2" key="1">
    <citation type="journal article" date="2012" name="J. Virol.">
        <title>Complete Genome Sequences of 138 Mycobacteriophages.</title>
        <authorList>
            <consortium name="the Science Education Alliance Phage Hunters Advancing Genomics and Evolutionary Science Program"/>
            <consortium name="the KwaZulu-Natal Research Institute for Tuberculosis and HIV Mycobacterial Genetics Course Students"/>
            <consortium name="the Phage Hunters Integrating Research and Education Program"/>
            <person name="Hatfull G.F."/>
        </authorList>
    </citation>
    <scope>NUCLEOTIDE SEQUENCE [LARGE SCALE GENOMIC DNA]</scope>
</reference>
<accession>G8I4J3</accession>
<evidence type="ECO:0000313" key="2">
    <source>
        <dbReference type="Proteomes" id="UP000005857"/>
    </source>
</evidence>
<dbReference type="Proteomes" id="UP000005857">
    <property type="component" value="Segment"/>
</dbReference>
<evidence type="ECO:0000313" key="1">
    <source>
        <dbReference type="EMBL" id="AER47637.1"/>
    </source>
</evidence>
<dbReference type="EMBL" id="JN698994">
    <property type="protein sequence ID" value="AER47637.1"/>
    <property type="molecule type" value="Genomic_DNA"/>
</dbReference>
<protein>
    <submittedName>
        <fullName evidence="1">Uncharacterized protein</fullName>
    </submittedName>
</protein>
<keyword evidence="2" id="KW-1185">Reference proteome</keyword>